<dbReference type="EMBL" id="JBJXBP010000003">
    <property type="protein sequence ID" value="KAL3840455.1"/>
    <property type="molecule type" value="Genomic_DNA"/>
</dbReference>
<evidence type="ECO:0000313" key="8">
    <source>
        <dbReference type="Proteomes" id="UP001634393"/>
    </source>
</evidence>
<gene>
    <name evidence="7" type="ORF">ACJIZ3_025046</name>
</gene>
<comment type="caution">
    <text evidence="7">The sequence shown here is derived from an EMBL/GenBank/DDBJ whole genome shotgun (WGS) entry which is preliminary data.</text>
</comment>
<evidence type="ECO:0000313" key="7">
    <source>
        <dbReference type="EMBL" id="KAL3840455.1"/>
    </source>
</evidence>
<keyword evidence="2" id="KW-0810">Translation regulation</keyword>
<evidence type="ECO:0000256" key="3">
    <source>
        <dbReference type="ARBA" id="ARBA00022884"/>
    </source>
</evidence>
<reference evidence="7 8" key="1">
    <citation type="submission" date="2024-12" db="EMBL/GenBank/DDBJ databases">
        <title>The unique morphological basis and parallel evolutionary history of personate flowers in Penstemon.</title>
        <authorList>
            <person name="Depatie T.H."/>
            <person name="Wessinger C.A."/>
        </authorList>
    </citation>
    <scope>NUCLEOTIDE SEQUENCE [LARGE SCALE GENOMIC DNA]</scope>
    <source>
        <strain evidence="7">WTNN_2</strain>
        <tissue evidence="7">Leaf</tissue>
    </source>
</reference>
<sequence>MEQQQISRNPSPPPSQPPGNHLNNHSFAIEYHPQTHASDQAIEAFSRLTISQDFPPHTQAASFLSLPDTLDVVPSASGERQQQGLFGAHQNIKAGPGEMGFYSGVPFLDPPLQLKKYQGDDYCDVYDNGCYSLHSKKALSKKPNSHFPFLPSSHQSMSIVYNNQQKMSLEKMKGRLVSLAKDPVWSCDLNLKLEQGLSKEEIDMILLEVMDSFGYLMMNNLGSRFVRNLFMVCNESQRTRIIMVLVHFPFNLINICLDPYGARAMQSLLEMMILPLQVSLLVSTLSLGAIPLACDPNGQHVIQYCIKHFPVEYNKHIFNAIANNFFRIATDKSGCCVIQSCVEHIHGETRDRLISQITANAFELAVCPYGNYVVQHLLGMRIPEVTTDLVKRFQGHFVSFSFNKYASNVVEKFLSESGEYHSAKIIVEMLKDASTSQLLLHPYGNYVIKAALAKSKGVVRQALLKLIQVNAVSMQRNLYGKKLLFWIDKMELCNA</sequence>
<evidence type="ECO:0000256" key="1">
    <source>
        <dbReference type="ARBA" id="ARBA00022737"/>
    </source>
</evidence>
<feature type="repeat" description="Pumilio" evidence="4">
    <location>
        <begin position="208"/>
        <end position="243"/>
    </location>
</feature>
<dbReference type="GO" id="GO:0006417">
    <property type="term" value="P:regulation of translation"/>
    <property type="evidence" value="ECO:0007669"/>
    <property type="project" value="UniProtKB-KW"/>
</dbReference>
<proteinExistence type="predicted"/>
<dbReference type="SMART" id="SM00025">
    <property type="entry name" value="Pumilio"/>
    <property type="match status" value="7"/>
</dbReference>
<keyword evidence="1" id="KW-0677">Repeat</keyword>
<dbReference type="InterPro" id="IPR001313">
    <property type="entry name" value="Pumilio_RNA-bd_rpt"/>
</dbReference>
<dbReference type="Pfam" id="PF00806">
    <property type="entry name" value="PUF"/>
    <property type="match status" value="7"/>
</dbReference>
<dbReference type="GO" id="GO:0003723">
    <property type="term" value="F:RNA binding"/>
    <property type="evidence" value="ECO:0007669"/>
    <property type="project" value="UniProtKB-KW"/>
</dbReference>
<dbReference type="Proteomes" id="UP001634393">
    <property type="component" value="Unassembled WGS sequence"/>
</dbReference>
<feature type="region of interest" description="Disordered" evidence="5">
    <location>
        <begin position="1"/>
        <end position="25"/>
    </location>
</feature>
<keyword evidence="3" id="KW-0694">RNA-binding</keyword>
<keyword evidence="8" id="KW-1185">Reference proteome</keyword>
<dbReference type="PROSITE" id="PS50303">
    <property type="entry name" value="PUM_HD"/>
    <property type="match status" value="1"/>
</dbReference>
<evidence type="ECO:0000259" key="6">
    <source>
        <dbReference type="PROSITE" id="PS50303"/>
    </source>
</evidence>
<dbReference type="SUPFAM" id="SSF48371">
    <property type="entry name" value="ARM repeat"/>
    <property type="match status" value="1"/>
</dbReference>
<feature type="repeat" description="Pumilio" evidence="4">
    <location>
        <begin position="356"/>
        <end position="391"/>
    </location>
</feature>
<dbReference type="PANTHER" id="PTHR12537">
    <property type="entry name" value="RNA BINDING PROTEIN PUMILIO-RELATED"/>
    <property type="match status" value="1"/>
</dbReference>
<evidence type="ECO:0000256" key="2">
    <source>
        <dbReference type="ARBA" id="ARBA00022845"/>
    </source>
</evidence>
<organism evidence="7 8">
    <name type="scientific">Penstemon smallii</name>
    <dbReference type="NCBI Taxonomy" id="265156"/>
    <lineage>
        <taxon>Eukaryota</taxon>
        <taxon>Viridiplantae</taxon>
        <taxon>Streptophyta</taxon>
        <taxon>Embryophyta</taxon>
        <taxon>Tracheophyta</taxon>
        <taxon>Spermatophyta</taxon>
        <taxon>Magnoliopsida</taxon>
        <taxon>eudicotyledons</taxon>
        <taxon>Gunneridae</taxon>
        <taxon>Pentapetalae</taxon>
        <taxon>asterids</taxon>
        <taxon>lamiids</taxon>
        <taxon>Lamiales</taxon>
        <taxon>Plantaginaceae</taxon>
        <taxon>Cheloneae</taxon>
        <taxon>Penstemon</taxon>
    </lineage>
</organism>
<evidence type="ECO:0000256" key="5">
    <source>
        <dbReference type="SAM" id="MobiDB-lite"/>
    </source>
</evidence>
<dbReference type="Gene3D" id="1.25.10.10">
    <property type="entry name" value="Leucine-rich Repeat Variant"/>
    <property type="match status" value="1"/>
</dbReference>
<feature type="repeat" description="Pumilio" evidence="4">
    <location>
        <begin position="320"/>
        <end position="355"/>
    </location>
</feature>
<dbReference type="InterPro" id="IPR016024">
    <property type="entry name" value="ARM-type_fold"/>
</dbReference>
<protein>
    <recommendedName>
        <fullName evidence="6">PUM-HD domain-containing protein</fullName>
    </recommendedName>
</protein>
<feature type="domain" description="PUM-HD" evidence="6">
    <location>
        <begin position="150"/>
        <end position="491"/>
    </location>
</feature>
<dbReference type="InterPro" id="IPR033133">
    <property type="entry name" value="PUM-HD"/>
</dbReference>
<dbReference type="InterPro" id="IPR011989">
    <property type="entry name" value="ARM-like"/>
</dbReference>
<dbReference type="PANTHER" id="PTHR12537:SF63">
    <property type="entry name" value="PUMILIO HOMOLOG 15"/>
    <property type="match status" value="1"/>
</dbReference>
<feature type="repeat" description="Pumilio" evidence="4">
    <location>
        <begin position="392"/>
        <end position="428"/>
    </location>
</feature>
<name>A0ABD3TTV6_9LAMI</name>
<dbReference type="PROSITE" id="PS50302">
    <property type="entry name" value="PUM"/>
    <property type="match status" value="4"/>
</dbReference>
<evidence type="ECO:0000256" key="4">
    <source>
        <dbReference type="PROSITE-ProRule" id="PRU00317"/>
    </source>
</evidence>
<dbReference type="AlphaFoldDB" id="A0ABD3TTV6"/>
<accession>A0ABD3TTV6</accession>